<proteinExistence type="predicted"/>
<comment type="caution">
    <text evidence="8">The sequence shown here is derived from an EMBL/GenBank/DDBJ whole genome shotgun (WGS) entry which is preliminary data.</text>
</comment>
<evidence type="ECO:0000256" key="3">
    <source>
        <dbReference type="ARBA" id="ARBA00022692"/>
    </source>
</evidence>
<reference evidence="8 9" key="1">
    <citation type="submission" date="2017-11" db="EMBL/GenBank/DDBJ databases">
        <title>Draft genome sequence of Enterococcus plantarum TRW2 strain isolated from lettuce.</title>
        <authorList>
            <person name="Kim E.B."/>
            <person name="Marco M.L."/>
            <person name="Williams T.R."/>
            <person name="You I.H."/>
        </authorList>
    </citation>
    <scope>NUCLEOTIDE SEQUENCE [LARGE SCALE GENOMIC DNA]</scope>
    <source>
        <strain evidence="8 9">TRW2</strain>
    </source>
</reference>
<organism evidence="8 9">
    <name type="scientific">Enterococcus plantarum</name>
    <dbReference type="NCBI Taxonomy" id="1077675"/>
    <lineage>
        <taxon>Bacteria</taxon>
        <taxon>Bacillati</taxon>
        <taxon>Bacillota</taxon>
        <taxon>Bacilli</taxon>
        <taxon>Lactobacillales</taxon>
        <taxon>Enterococcaceae</taxon>
        <taxon>Enterococcus</taxon>
    </lineage>
</organism>
<evidence type="ECO:0000256" key="4">
    <source>
        <dbReference type="ARBA" id="ARBA00022989"/>
    </source>
</evidence>
<feature type="transmembrane region" description="Helical" evidence="6">
    <location>
        <begin position="268"/>
        <end position="292"/>
    </location>
</feature>
<keyword evidence="9" id="KW-1185">Reference proteome</keyword>
<dbReference type="Proteomes" id="UP000249828">
    <property type="component" value="Unassembled WGS sequence"/>
</dbReference>
<dbReference type="GO" id="GO:0140359">
    <property type="term" value="F:ABC-type transporter activity"/>
    <property type="evidence" value="ECO:0007669"/>
    <property type="project" value="InterPro"/>
</dbReference>
<comment type="subcellular location">
    <subcellularLocation>
        <location evidence="1">Cell membrane</location>
        <topology evidence="1">Multi-pass membrane protein</topology>
    </subcellularLocation>
</comment>
<feature type="transmembrane region" description="Helical" evidence="6">
    <location>
        <begin position="20"/>
        <end position="38"/>
    </location>
</feature>
<evidence type="ECO:0000256" key="5">
    <source>
        <dbReference type="ARBA" id="ARBA00023136"/>
    </source>
</evidence>
<dbReference type="Pfam" id="PF12698">
    <property type="entry name" value="ABC2_membrane_3"/>
    <property type="match status" value="1"/>
</dbReference>
<sequence length="409" mass="44507">MKNMLTIAIETYKQKVESKVFIIMLFVLVFGTFFGMNYEGIFKSEEPNKENVLVVSKDKQVISALQEAGADLNVSFVKGGNTLAEAEKDLKNADSKTVLILDRNEAGLYQGRIYYQGAAQHNVSEQLQTLVTAVNQSIKLHQLNLDETQQEFLNASTTLPMESLDGDQDSSGQTLLLVYVVGFVLYMAVMLFSTMVAQDIAVEKSSRVMEILLTTITPVQHLVGKIVGIGMVGLTQGTAIGISAYASYKIFGDSTGMFKFLNEGKNGQAIVLAVVCFILGYLIYSVTAAILGSLVSSVQEVQQLMYILIIPLFIALFMVIIMASGAGSNQVIAISSYLPFLSPIVMYARYMLGDATITTFVIAMGINLGATIILALVGKSVYQGGVFIYSGDKLTNILKRAFKSGKYYA</sequence>
<dbReference type="GO" id="GO:0005886">
    <property type="term" value="C:plasma membrane"/>
    <property type="evidence" value="ECO:0007669"/>
    <property type="project" value="UniProtKB-SubCell"/>
</dbReference>
<feature type="transmembrane region" description="Helical" evidence="6">
    <location>
        <begin position="222"/>
        <end position="248"/>
    </location>
</feature>
<accession>A0A2W3Z0G6</accession>
<evidence type="ECO:0000256" key="6">
    <source>
        <dbReference type="SAM" id="Phobius"/>
    </source>
</evidence>
<evidence type="ECO:0000256" key="2">
    <source>
        <dbReference type="ARBA" id="ARBA00022475"/>
    </source>
</evidence>
<evidence type="ECO:0000259" key="7">
    <source>
        <dbReference type="Pfam" id="PF12698"/>
    </source>
</evidence>
<dbReference type="InterPro" id="IPR013525">
    <property type="entry name" value="ABC2_TM"/>
</dbReference>
<dbReference type="EMBL" id="PIEU01000129">
    <property type="protein sequence ID" value="PZL69837.1"/>
    <property type="molecule type" value="Genomic_DNA"/>
</dbReference>
<evidence type="ECO:0000256" key="1">
    <source>
        <dbReference type="ARBA" id="ARBA00004651"/>
    </source>
</evidence>
<keyword evidence="3 6" id="KW-0812">Transmembrane</keyword>
<feature type="domain" description="ABC-2 type transporter transmembrane" evidence="7">
    <location>
        <begin position="21"/>
        <end position="376"/>
    </location>
</feature>
<name>A0A2W3Z0G6_9ENTE</name>
<keyword evidence="5 6" id="KW-0472">Membrane</keyword>
<gene>
    <name evidence="8" type="ORF">CI088_16415</name>
</gene>
<keyword evidence="4 6" id="KW-1133">Transmembrane helix</keyword>
<dbReference type="PANTHER" id="PTHR30294">
    <property type="entry name" value="MEMBRANE COMPONENT OF ABC TRANSPORTER YHHJ-RELATED"/>
    <property type="match status" value="1"/>
</dbReference>
<evidence type="ECO:0000313" key="8">
    <source>
        <dbReference type="EMBL" id="PZL69837.1"/>
    </source>
</evidence>
<evidence type="ECO:0000313" key="9">
    <source>
        <dbReference type="Proteomes" id="UP000249828"/>
    </source>
</evidence>
<feature type="transmembrane region" description="Helical" evidence="6">
    <location>
        <begin position="331"/>
        <end position="350"/>
    </location>
</feature>
<dbReference type="AlphaFoldDB" id="A0A2W3Z0G6"/>
<protein>
    <submittedName>
        <fullName evidence="8">ABC transporter permease</fullName>
    </submittedName>
</protein>
<feature type="transmembrane region" description="Helical" evidence="6">
    <location>
        <begin position="357"/>
        <end position="377"/>
    </location>
</feature>
<feature type="transmembrane region" description="Helical" evidence="6">
    <location>
        <begin position="304"/>
        <end position="325"/>
    </location>
</feature>
<dbReference type="PANTHER" id="PTHR30294:SF29">
    <property type="entry name" value="MULTIDRUG ABC TRANSPORTER PERMEASE YBHS-RELATED"/>
    <property type="match status" value="1"/>
</dbReference>
<feature type="transmembrane region" description="Helical" evidence="6">
    <location>
        <begin position="176"/>
        <end position="201"/>
    </location>
</feature>
<dbReference type="InterPro" id="IPR051449">
    <property type="entry name" value="ABC-2_transporter_component"/>
</dbReference>
<dbReference type="RefSeq" id="WP_111248948.1">
    <property type="nucleotide sequence ID" value="NZ_PIEU01000129.1"/>
</dbReference>
<keyword evidence="2" id="KW-1003">Cell membrane</keyword>